<gene>
    <name evidence="2" type="primary">Cnig_chr_X.g26138</name>
    <name evidence="2" type="ORF">B9Z55_026138</name>
</gene>
<keyword evidence="1" id="KW-1133">Transmembrane helix</keyword>
<keyword evidence="3" id="KW-1185">Reference proteome</keyword>
<dbReference type="Proteomes" id="UP000230233">
    <property type="component" value="Chromosome X"/>
</dbReference>
<protein>
    <submittedName>
        <fullName evidence="2">Uncharacterized protein</fullName>
    </submittedName>
</protein>
<name>A0A2G5T1S5_9PELO</name>
<dbReference type="EMBL" id="PDUG01000006">
    <property type="protein sequence ID" value="PIC21217.1"/>
    <property type="molecule type" value="Genomic_DNA"/>
</dbReference>
<sequence length="87" mass="9574">MVSERIMMYEAKVELQVPVGSTLLEKSIELELETSQQSAVVHAAAGFFAMVAIVMALRGLIEYKSRQASKEAEARALLLGEDDEDDD</sequence>
<comment type="caution">
    <text evidence="2">The sequence shown here is derived from an EMBL/GenBank/DDBJ whole genome shotgun (WGS) entry which is preliminary data.</text>
</comment>
<keyword evidence="1" id="KW-0472">Membrane</keyword>
<reference evidence="3" key="1">
    <citation type="submission" date="2017-10" db="EMBL/GenBank/DDBJ databases">
        <title>Rapid genome shrinkage in a self-fertile nematode reveals novel sperm competition proteins.</title>
        <authorList>
            <person name="Yin D."/>
            <person name="Schwarz E.M."/>
            <person name="Thomas C.G."/>
            <person name="Felde R.L."/>
            <person name="Korf I.F."/>
            <person name="Cutter A.D."/>
            <person name="Schartner C.M."/>
            <person name="Ralston E.J."/>
            <person name="Meyer B.J."/>
            <person name="Haag E.S."/>
        </authorList>
    </citation>
    <scope>NUCLEOTIDE SEQUENCE [LARGE SCALE GENOMIC DNA]</scope>
    <source>
        <strain evidence="3">JU1422</strain>
    </source>
</reference>
<evidence type="ECO:0000313" key="3">
    <source>
        <dbReference type="Proteomes" id="UP000230233"/>
    </source>
</evidence>
<dbReference type="AlphaFoldDB" id="A0A2G5T1S5"/>
<proteinExistence type="predicted"/>
<organism evidence="2 3">
    <name type="scientific">Caenorhabditis nigoni</name>
    <dbReference type="NCBI Taxonomy" id="1611254"/>
    <lineage>
        <taxon>Eukaryota</taxon>
        <taxon>Metazoa</taxon>
        <taxon>Ecdysozoa</taxon>
        <taxon>Nematoda</taxon>
        <taxon>Chromadorea</taxon>
        <taxon>Rhabditida</taxon>
        <taxon>Rhabditina</taxon>
        <taxon>Rhabditomorpha</taxon>
        <taxon>Rhabditoidea</taxon>
        <taxon>Rhabditidae</taxon>
        <taxon>Peloderinae</taxon>
        <taxon>Caenorhabditis</taxon>
    </lineage>
</organism>
<evidence type="ECO:0000313" key="2">
    <source>
        <dbReference type="EMBL" id="PIC21217.1"/>
    </source>
</evidence>
<evidence type="ECO:0000256" key="1">
    <source>
        <dbReference type="SAM" id="Phobius"/>
    </source>
</evidence>
<keyword evidence="1" id="KW-0812">Transmembrane</keyword>
<accession>A0A2G5T1S5</accession>
<feature type="transmembrane region" description="Helical" evidence="1">
    <location>
        <begin position="39"/>
        <end position="61"/>
    </location>
</feature>